<protein>
    <submittedName>
        <fullName evidence="2">Glycosyl transferase family 2</fullName>
    </submittedName>
</protein>
<dbReference type="Proteomes" id="UP000237839">
    <property type="component" value="Unassembled WGS sequence"/>
</dbReference>
<keyword evidence="3" id="KW-1185">Reference proteome</keyword>
<evidence type="ECO:0000259" key="1">
    <source>
        <dbReference type="Pfam" id="PF00535"/>
    </source>
</evidence>
<dbReference type="AlphaFoldDB" id="A0A2S9GY99"/>
<comment type="caution">
    <text evidence="2">The sequence shown here is derived from an EMBL/GenBank/DDBJ whole genome shotgun (WGS) entry which is preliminary data.</text>
</comment>
<evidence type="ECO:0000313" key="2">
    <source>
        <dbReference type="EMBL" id="PRC92705.1"/>
    </source>
</evidence>
<sequence length="396" mass="44384">MPILSIVVATHNRSNYAIFAAKSVLSIESELIELIIHDTSTDGRLVIDIEEITKDSRLHYHYCNVRLSMTENHNRALSLATGEYVCLIGDDDTVTSEILDAVQWAIENNVDAISPRVVANYAWPDFLSKTFGSGHSSRIYIDSFSSDISQMQSASGLNNSLRAACQGTDGLPKIYHGIVKRSVMEKVKEKTGNYFHGVSPDVSGALGIASMIDSFVLIDYPLTIPGAAGNSNTGRSAMNAHRGRLEDDPHIKPYKDLIWPPLIPRFFSVETVWSQAAYETLSRLYDGKLNEFNYIHLYSICLVNHPDYFNEIFNAIVVYKNQFKLNIIIVLLKIFFNAMSISIRKIIRLSKRALKPTAAGGRFFIPDVKNIFEASQILKNYLNSKSMSFKNRGKNV</sequence>
<keyword evidence="2" id="KW-0808">Transferase</keyword>
<dbReference type="InterPro" id="IPR001173">
    <property type="entry name" value="Glyco_trans_2-like"/>
</dbReference>
<proteinExistence type="predicted"/>
<dbReference type="GO" id="GO:0016740">
    <property type="term" value="F:transferase activity"/>
    <property type="evidence" value="ECO:0007669"/>
    <property type="project" value="UniProtKB-KW"/>
</dbReference>
<dbReference type="EMBL" id="PUGF01000011">
    <property type="protein sequence ID" value="PRC92705.1"/>
    <property type="molecule type" value="Genomic_DNA"/>
</dbReference>
<dbReference type="Pfam" id="PF00535">
    <property type="entry name" value="Glycos_transf_2"/>
    <property type="match status" value="1"/>
</dbReference>
<organism evidence="2 3">
    <name type="scientific">Solimicrobium silvestre</name>
    <dbReference type="NCBI Taxonomy" id="2099400"/>
    <lineage>
        <taxon>Bacteria</taxon>
        <taxon>Pseudomonadati</taxon>
        <taxon>Pseudomonadota</taxon>
        <taxon>Betaproteobacteria</taxon>
        <taxon>Burkholderiales</taxon>
        <taxon>Oxalobacteraceae</taxon>
        <taxon>Solimicrobium</taxon>
    </lineage>
</organism>
<accession>A0A2S9GY99</accession>
<evidence type="ECO:0000313" key="3">
    <source>
        <dbReference type="Proteomes" id="UP000237839"/>
    </source>
</evidence>
<dbReference type="SUPFAM" id="SSF53448">
    <property type="entry name" value="Nucleotide-diphospho-sugar transferases"/>
    <property type="match status" value="1"/>
</dbReference>
<gene>
    <name evidence="2" type="ORF">S2091_2435</name>
</gene>
<dbReference type="Gene3D" id="3.90.550.10">
    <property type="entry name" value="Spore Coat Polysaccharide Biosynthesis Protein SpsA, Chain A"/>
    <property type="match status" value="1"/>
</dbReference>
<reference evidence="2 3" key="1">
    <citation type="submission" date="2018-02" db="EMBL/GenBank/DDBJ databases">
        <title>Solimicrobium silvestre gen. nov., sp. nov., isolated from alpine forest soil.</title>
        <authorList>
            <person name="Margesin R."/>
            <person name="Albuquerque L."/>
            <person name="Zhang D.-C."/>
            <person name="Froufe H.J.C."/>
            <person name="Severino R."/>
            <person name="Roxo I."/>
            <person name="Egas C."/>
            <person name="Da Costa M.S."/>
        </authorList>
    </citation>
    <scope>NUCLEOTIDE SEQUENCE [LARGE SCALE GENOMIC DNA]</scope>
    <source>
        <strain evidence="2 3">S20-91</strain>
    </source>
</reference>
<name>A0A2S9GY99_9BURK</name>
<feature type="domain" description="Glycosyltransferase 2-like" evidence="1">
    <location>
        <begin position="5"/>
        <end position="120"/>
    </location>
</feature>
<dbReference type="OrthoDB" id="9802649at2"/>
<dbReference type="InterPro" id="IPR029044">
    <property type="entry name" value="Nucleotide-diphossugar_trans"/>
</dbReference>
<dbReference type="RefSeq" id="WP_105532185.1">
    <property type="nucleotide sequence ID" value="NZ_PUGF01000011.1"/>
</dbReference>